<dbReference type="AlphaFoldDB" id="A0A2T0TBK3"/>
<evidence type="ECO:0000313" key="3">
    <source>
        <dbReference type="Proteomes" id="UP000238375"/>
    </source>
</evidence>
<keyword evidence="1" id="KW-0812">Transmembrane</keyword>
<dbReference type="Pfam" id="PF03929">
    <property type="entry name" value="PepSY_TM"/>
    <property type="match status" value="1"/>
</dbReference>
<dbReference type="Proteomes" id="UP000238375">
    <property type="component" value="Unassembled WGS sequence"/>
</dbReference>
<evidence type="ECO:0000313" key="2">
    <source>
        <dbReference type="EMBL" id="PRY43047.1"/>
    </source>
</evidence>
<dbReference type="InterPro" id="IPR005625">
    <property type="entry name" value="PepSY-ass_TM"/>
</dbReference>
<gene>
    <name evidence="2" type="ORF">CLV58_104178</name>
</gene>
<dbReference type="PANTHER" id="PTHR34219">
    <property type="entry name" value="IRON-REGULATED INNER MEMBRANE PROTEIN-RELATED"/>
    <property type="match status" value="1"/>
</dbReference>
<feature type="transmembrane region" description="Helical" evidence="1">
    <location>
        <begin position="337"/>
        <end position="358"/>
    </location>
</feature>
<dbReference type="OrthoDB" id="111691at2"/>
<sequence length="381" mass="43085">MKKVAIQLHLWLGLISGLVVFIVALTGSLLVFREELEPLTDPRFFMVSPPAAGHRQSLDALVETISTTFPDKKISRVIRESAADRTVVVELKQSKKAKDILAVALNPYTGEIVATRQEQDAFFPTVLRLHRYLCLGETGKVITGISCSLFLIIMLTGLVLWWPNRKNCSQRFRIKWNASAKRLTWDVHAVVGFYVLPFIFLIAATGLIWSYKWVNNLLFLAFDGKPQVKREAPVNLSAAGMTTMGRLERVYVQTNQRLPHPGRFTLIFPETDSLSLTVSKVDETAAVSNVVDMLYFDYRTGQSTGQQLYSETTRGFKARRLIFPIHTGSLLGWPTKLIALLVAILTTTLPLTGFYIWWGKRNKPKRVVRRSMQTRTHMSVS</sequence>
<feature type="transmembrane region" description="Helical" evidence="1">
    <location>
        <begin position="183"/>
        <end position="209"/>
    </location>
</feature>
<feature type="transmembrane region" description="Helical" evidence="1">
    <location>
        <begin position="141"/>
        <end position="162"/>
    </location>
</feature>
<reference evidence="2 3" key="1">
    <citation type="submission" date="2018-03" db="EMBL/GenBank/DDBJ databases">
        <title>Genomic Encyclopedia of Archaeal and Bacterial Type Strains, Phase II (KMG-II): from individual species to whole genera.</title>
        <authorList>
            <person name="Goeker M."/>
        </authorList>
    </citation>
    <scope>NUCLEOTIDE SEQUENCE [LARGE SCALE GENOMIC DNA]</scope>
    <source>
        <strain evidence="2 3">DSM 28354</strain>
    </source>
</reference>
<keyword evidence="3" id="KW-1185">Reference proteome</keyword>
<feature type="transmembrane region" description="Helical" evidence="1">
    <location>
        <begin position="12"/>
        <end position="32"/>
    </location>
</feature>
<dbReference type="PANTHER" id="PTHR34219:SF3">
    <property type="entry name" value="BLL7967 PROTEIN"/>
    <property type="match status" value="1"/>
</dbReference>
<proteinExistence type="predicted"/>
<evidence type="ECO:0000256" key="1">
    <source>
        <dbReference type="SAM" id="Phobius"/>
    </source>
</evidence>
<dbReference type="EMBL" id="PVTE01000004">
    <property type="protein sequence ID" value="PRY43047.1"/>
    <property type="molecule type" value="Genomic_DNA"/>
</dbReference>
<keyword evidence="1" id="KW-0472">Membrane</keyword>
<protein>
    <submittedName>
        <fullName evidence="2">Putative iron-regulated membrane protein</fullName>
    </submittedName>
</protein>
<dbReference type="RefSeq" id="WP_106136909.1">
    <property type="nucleotide sequence ID" value="NZ_PVTE01000004.1"/>
</dbReference>
<comment type="caution">
    <text evidence="2">The sequence shown here is derived from an EMBL/GenBank/DDBJ whole genome shotgun (WGS) entry which is preliminary data.</text>
</comment>
<keyword evidence="1" id="KW-1133">Transmembrane helix</keyword>
<accession>A0A2T0TBK3</accession>
<organism evidence="2 3">
    <name type="scientific">Spirosoma oryzae</name>
    <dbReference type="NCBI Taxonomy" id="1469603"/>
    <lineage>
        <taxon>Bacteria</taxon>
        <taxon>Pseudomonadati</taxon>
        <taxon>Bacteroidota</taxon>
        <taxon>Cytophagia</taxon>
        <taxon>Cytophagales</taxon>
        <taxon>Cytophagaceae</taxon>
        <taxon>Spirosoma</taxon>
    </lineage>
</organism>
<name>A0A2T0TBK3_9BACT</name>